<dbReference type="OrthoDB" id="2727430at2759"/>
<sequence length="548" mass="62756">MRSAKKKLTYFLCLILRRKRPAQTPETPPEEKHEVAPTPQPCRQPPPTFDSLNLDVLREIASVLRDEREKAALAALASCSRALRRSLSPVLFYHARYLTGYDQDDPPEAIRHLVRHIRVKLRMENIGDVQLFMTVLGRLPNVSAIVFEASFYTPIDIIKYCFARPQITSIAFDCCATALTGYEPPVALNTIISTQIPLTSFSYVMDIWREQSWRLGRNRSDKLCLREEKWLSALVPRMANTIQKLTLPMETSPILAMAHLSWPALQELSIHGRYFSEKQKEALPLFLSSVPQLRKLSITISRLGPTTRPYILGPSTASHTTISGLRSLTVAYPKPDDNIFSIDATHLSHLSLRDHPRYYHDCAHKPVVTTSFARPILRSAECLSILRRMDMPELSSLELVYLADTAGCDDELLSYVTQAFPHLSHLELHRYRANREEVVDYAHIAELLTAARGLRSVRLNLDFHNDHGPYRHRGFDYSIWQSTFREQCGPEIVEILEACPWLEYVELLYHAYNGSRWTKFRTSRYPEPRIVDPDDGSTVDEVSLPYTL</sequence>
<evidence type="ECO:0008006" key="4">
    <source>
        <dbReference type="Google" id="ProtNLM"/>
    </source>
</evidence>
<dbReference type="InterPro" id="IPR032675">
    <property type="entry name" value="LRR_dom_sf"/>
</dbReference>
<feature type="compositionally biased region" description="Pro residues" evidence="1">
    <location>
        <begin position="38"/>
        <end position="48"/>
    </location>
</feature>
<dbReference type="Gene3D" id="3.80.10.10">
    <property type="entry name" value="Ribonuclease Inhibitor"/>
    <property type="match status" value="1"/>
</dbReference>
<gene>
    <name evidence="2" type="ORF">OH76DRAFT_778947</name>
</gene>
<dbReference type="AlphaFoldDB" id="A0A371D4E3"/>
<name>A0A371D4E3_9APHY</name>
<feature type="region of interest" description="Disordered" evidence="1">
    <location>
        <begin position="21"/>
        <end position="49"/>
    </location>
</feature>
<dbReference type="EMBL" id="KZ857419">
    <property type="protein sequence ID" value="RDX47400.1"/>
    <property type="molecule type" value="Genomic_DNA"/>
</dbReference>
<accession>A0A371D4E3</accession>
<evidence type="ECO:0000256" key="1">
    <source>
        <dbReference type="SAM" id="MobiDB-lite"/>
    </source>
</evidence>
<evidence type="ECO:0000313" key="3">
    <source>
        <dbReference type="Proteomes" id="UP000256964"/>
    </source>
</evidence>
<evidence type="ECO:0000313" key="2">
    <source>
        <dbReference type="EMBL" id="RDX47400.1"/>
    </source>
</evidence>
<protein>
    <recommendedName>
        <fullName evidence="4">F-box domain-containing protein</fullName>
    </recommendedName>
</protein>
<organism evidence="2 3">
    <name type="scientific">Lentinus brumalis</name>
    <dbReference type="NCBI Taxonomy" id="2498619"/>
    <lineage>
        <taxon>Eukaryota</taxon>
        <taxon>Fungi</taxon>
        <taxon>Dikarya</taxon>
        <taxon>Basidiomycota</taxon>
        <taxon>Agaricomycotina</taxon>
        <taxon>Agaricomycetes</taxon>
        <taxon>Polyporales</taxon>
        <taxon>Polyporaceae</taxon>
        <taxon>Lentinus</taxon>
    </lineage>
</organism>
<dbReference type="SUPFAM" id="SSF52047">
    <property type="entry name" value="RNI-like"/>
    <property type="match status" value="1"/>
</dbReference>
<keyword evidence="3" id="KW-1185">Reference proteome</keyword>
<dbReference type="Proteomes" id="UP000256964">
    <property type="component" value="Unassembled WGS sequence"/>
</dbReference>
<reference evidence="2 3" key="1">
    <citation type="journal article" date="2018" name="Biotechnol. Biofuels">
        <title>Integrative visual omics of the white-rot fungus Polyporus brumalis exposes the biotechnological potential of its oxidative enzymes for delignifying raw plant biomass.</title>
        <authorList>
            <person name="Miyauchi S."/>
            <person name="Rancon A."/>
            <person name="Drula E."/>
            <person name="Hage H."/>
            <person name="Chaduli D."/>
            <person name="Favel A."/>
            <person name="Grisel S."/>
            <person name="Henrissat B."/>
            <person name="Herpoel-Gimbert I."/>
            <person name="Ruiz-Duenas F.J."/>
            <person name="Chevret D."/>
            <person name="Hainaut M."/>
            <person name="Lin J."/>
            <person name="Wang M."/>
            <person name="Pangilinan J."/>
            <person name="Lipzen A."/>
            <person name="Lesage-Meessen L."/>
            <person name="Navarro D."/>
            <person name="Riley R."/>
            <person name="Grigoriev I.V."/>
            <person name="Zhou S."/>
            <person name="Raouche S."/>
            <person name="Rosso M.N."/>
        </authorList>
    </citation>
    <scope>NUCLEOTIDE SEQUENCE [LARGE SCALE GENOMIC DNA]</scope>
    <source>
        <strain evidence="2 3">BRFM 1820</strain>
    </source>
</reference>
<proteinExistence type="predicted"/>